<evidence type="ECO:0000256" key="5">
    <source>
        <dbReference type="ARBA" id="ARBA00022833"/>
    </source>
</evidence>
<dbReference type="SUPFAM" id="SSF57850">
    <property type="entry name" value="RING/U-box"/>
    <property type="match status" value="1"/>
</dbReference>
<feature type="transmembrane region" description="Helical" evidence="7">
    <location>
        <begin position="12"/>
        <end position="33"/>
    </location>
</feature>
<protein>
    <submittedName>
        <fullName evidence="9">Unnamed protein product</fullName>
    </submittedName>
</protein>
<dbReference type="Proteomes" id="UP001165063">
    <property type="component" value="Unassembled WGS sequence"/>
</dbReference>
<organism evidence="9 10">
    <name type="scientific">Ambrosiozyma monospora</name>
    <name type="common">Yeast</name>
    <name type="synonym">Endomycopsis monosporus</name>
    <dbReference type="NCBI Taxonomy" id="43982"/>
    <lineage>
        <taxon>Eukaryota</taxon>
        <taxon>Fungi</taxon>
        <taxon>Dikarya</taxon>
        <taxon>Ascomycota</taxon>
        <taxon>Saccharomycotina</taxon>
        <taxon>Pichiomycetes</taxon>
        <taxon>Pichiales</taxon>
        <taxon>Pichiaceae</taxon>
        <taxon>Ambrosiozyma</taxon>
    </lineage>
</organism>
<feature type="transmembrane region" description="Helical" evidence="7">
    <location>
        <begin position="53"/>
        <end position="80"/>
    </location>
</feature>
<evidence type="ECO:0000256" key="7">
    <source>
        <dbReference type="SAM" id="Phobius"/>
    </source>
</evidence>
<proteinExistence type="predicted"/>
<dbReference type="EMBL" id="BSXU01000151">
    <property type="protein sequence ID" value="GMG19543.1"/>
    <property type="molecule type" value="Genomic_DNA"/>
</dbReference>
<dbReference type="SMART" id="SM00184">
    <property type="entry name" value="RING"/>
    <property type="match status" value="1"/>
</dbReference>
<keyword evidence="2" id="KW-0479">Metal-binding</keyword>
<evidence type="ECO:0000256" key="6">
    <source>
        <dbReference type="PROSITE-ProRule" id="PRU00175"/>
    </source>
</evidence>
<dbReference type="PROSITE" id="PS51257">
    <property type="entry name" value="PROKAR_LIPOPROTEIN"/>
    <property type="match status" value="1"/>
</dbReference>
<dbReference type="GO" id="GO:0006511">
    <property type="term" value="P:ubiquitin-dependent protein catabolic process"/>
    <property type="evidence" value="ECO:0007669"/>
    <property type="project" value="TreeGrafter"/>
</dbReference>
<keyword evidence="7" id="KW-0472">Membrane</keyword>
<dbReference type="PROSITE" id="PS50089">
    <property type="entry name" value="ZF_RING_2"/>
    <property type="match status" value="1"/>
</dbReference>
<dbReference type="AlphaFoldDB" id="A0A9W7DCD7"/>
<keyword evidence="5" id="KW-0862">Zinc</keyword>
<dbReference type="PANTHER" id="PTHR22765">
    <property type="entry name" value="RING FINGER AND PROTEASE ASSOCIATED DOMAIN-CONTAINING"/>
    <property type="match status" value="1"/>
</dbReference>
<feature type="domain" description="RING-type" evidence="8">
    <location>
        <begin position="112"/>
        <end position="166"/>
    </location>
</feature>
<dbReference type="InterPro" id="IPR024766">
    <property type="entry name" value="Znf_RING_H2"/>
</dbReference>
<evidence type="ECO:0000256" key="3">
    <source>
        <dbReference type="ARBA" id="ARBA00022771"/>
    </source>
</evidence>
<keyword evidence="7" id="KW-1133">Transmembrane helix</keyword>
<dbReference type="InterPro" id="IPR013083">
    <property type="entry name" value="Znf_RING/FYVE/PHD"/>
</dbReference>
<evidence type="ECO:0000313" key="9">
    <source>
        <dbReference type="EMBL" id="GMG19543.1"/>
    </source>
</evidence>
<dbReference type="InterPro" id="IPR001841">
    <property type="entry name" value="Znf_RING"/>
</dbReference>
<dbReference type="Gene3D" id="3.30.40.10">
    <property type="entry name" value="Zinc/RING finger domain, C3HC4 (zinc finger)"/>
    <property type="match status" value="1"/>
</dbReference>
<dbReference type="Pfam" id="PF12678">
    <property type="entry name" value="zf-rbx1"/>
    <property type="match status" value="1"/>
</dbReference>
<dbReference type="GO" id="GO:0008270">
    <property type="term" value="F:zinc ion binding"/>
    <property type="evidence" value="ECO:0007669"/>
    <property type="project" value="UniProtKB-KW"/>
</dbReference>
<comment type="caution">
    <text evidence="9">The sequence shown here is derived from an EMBL/GenBank/DDBJ whole genome shotgun (WGS) entry which is preliminary data.</text>
</comment>
<reference evidence="9" key="1">
    <citation type="submission" date="2023-04" db="EMBL/GenBank/DDBJ databases">
        <title>Ambrosiozyma monospora NBRC 1965.</title>
        <authorList>
            <person name="Ichikawa N."/>
            <person name="Sato H."/>
            <person name="Tonouchi N."/>
        </authorList>
    </citation>
    <scope>NUCLEOTIDE SEQUENCE</scope>
    <source>
        <strain evidence="9">NBRC 1965</strain>
    </source>
</reference>
<evidence type="ECO:0000256" key="2">
    <source>
        <dbReference type="ARBA" id="ARBA00022723"/>
    </source>
</evidence>
<evidence type="ECO:0000313" key="10">
    <source>
        <dbReference type="Proteomes" id="UP001165063"/>
    </source>
</evidence>
<keyword evidence="3 6" id="KW-0863">Zinc-finger</keyword>
<name>A0A9W7DCD7_AMBMO</name>
<evidence type="ECO:0000256" key="4">
    <source>
        <dbReference type="ARBA" id="ARBA00022786"/>
    </source>
</evidence>
<dbReference type="OrthoDB" id="7759664at2759"/>
<comment type="pathway">
    <text evidence="1">Protein modification; protein ubiquitination.</text>
</comment>
<accession>A0A9W7DCD7</accession>
<sequence>MYNRSLELYNTLSTFLTSIGCAQIAIIFILLVIKILRSYNTTPYSAISVFTSAAFMNVLFINLKIIGCLKLLICCLRALVRSRKFTLLASKSEEAHSPRDRAKSIHAMDNLCVICRDELCEVDSSEYKECENDDDMPTLILKCGHCFHSDCFRSWFLKNDSCPVCRSTV</sequence>
<keyword evidence="7" id="KW-0812">Transmembrane</keyword>
<gene>
    <name evidence="9" type="ORF">Amon01_000054700</name>
</gene>
<keyword evidence="10" id="KW-1185">Reference proteome</keyword>
<evidence type="ECO:0000259" key="8">
    <source>
        <dbReference type="PROSITE" id="PS50089"/>
    </source>
</evidence>
<keyword evidence="4" id="KW-0833">Ubl conjugation pathway</keyword>
<evidence type="ECO:0000256" key="1">
    <source>
        <dbReference type="ARBA" id="ARBA00004906"/>
    </source>
</evidence>
<dbReference type="InterPro" id="IPR051826">
    <property type="entry name" value="E3_ubiquitin-ligase_domain"/>
</dbReference>
<dbReference type="GO" id="GO:0061630">
    <property type="term" value="F:ubiquitin protein ligase activity"/>
    <property type="evidence" value="ECO:0007669"/>
    <property type="project" value="TreeGrafter"/>
</dbReference>